<dbReference type="GO" id="GO:0008833">
    <property type="term" value="F:deoxyribonuclease IV (phage-T4-induced) activity"/>
    <property type="evidence" value="ECO:0007669"/>
    <property type="project" value="UniProtKB-UniRule"/>
</dbReference>
<dbReference type="SUPFAM" id="SSF51658">
    <property type="entry name" value="Xylose isomerase-like"/>
    <property type="match status" value="1"/>
</dbReference>
<evidence type="ECO:0000256" key="8">
    <source>
        <dbReference type="ARBA" id="ARBA00023204"/>
    </source>
</evidence>
<dbReference type="FunFam" id="3.20.20.150:FF:000001">
    <property type="entry name" value="Probable endonuclease 4"/>
    <property type="match status" value="1"/>
</dbReference>
<feature type="binding site" evidence="9">
    <location>
        <position position="67"/>
    </location>
    <ligand>
        <name>Zn(2+)</name>
        <dbReference type="ChEBI" id="CHEBI:29105"/>
        <label>1</label>
    </ligand>
</feature>
<dbReference type="PANTHER" id="PTHR21445">
    <property type="entry name" value="ENDONUCLEASE IV ENDODEOXYRIBONUCLEASE IV"/>
    <property type="match status" value="1"/>
</dbReference>
<dbReference type="SMART" id="SM00518">
    <property type="entry name" value="AP2Ec"/>
    <property type="match status" value="1"/>
</dbReference>
<dbReference type="NCBIfam" id="NF002199">
    <property type="entry name" value="PRK01060.1-4"/>
    <property type="match status" value="1"/>
</dbReference>
<dbReference type="CDD" id="cd00019">
    <property type="entry name" value="AP2Ec"/>
    <property type="match status" value="1"/>
</dbReference>
<evidence type="ECO:0000256" key="3">
    <source>
        <dbReference type="ARBA" id="ARBA00022723"/>
    </source>
</evidence>
<feature type="binding site" evidence="9">
    <location>
        <position position="216"/>
    </location>
    <ligand>
        <name>Zn(2+)</name>
        <dbReference type="ChEBI" id="CHEBI:29105"/>
        <label>2</label>
    </ligand>
</feature>
<comment type="similarity">
    <text evidence="1 9">Belongs to the AP endonuclease 2 family.</text>
</comment>
<gene>
    <name evidence="9" type="primary">nfo</name>
    <name evidence="11" type="ORF">JETT_3821</name>
</gene>
<reference evidence="11 12" key="1">
    <citation type="submission" date="2019-04" db="EMBL/GenBank/DDBJ databases">
        <title>Genome of a novel bacterium Candidatus Jettenia ecosi reconstructed from metagenome of an anammox bioreactor.</title>
        <authorList>
            <person name="Mardanov A.V."/>
            <person name="Beletsky A.V."/>
            <person name="Ravin N.V."/>
            <person name="Botchkova E.A."/>
            <person name="Litti Y.V."/>
            <person name="Nozhevnikova A.N."/>
        </authorList>
    </citation>
    <scope>NUCLEOTIDE SEQUENCE [LARGE SCALE GENOMIC DNA]</scope>
    <source>
        <strain evidence="11">J2</strain>
    </source>
</reference>
<dbReference type="InterPro" id="IPR036237">
    <property type="entry name" value="Xyl_isomerase-like_sf"/>
</dbReference>
<dbReference type="PROSITE" id="PS51432">
    <property type="entry name" value="AP_NUCLEASE_F2_4"/>
    <property type="match status" value="1"/>
</dbReference>
<dbReference type="GO" id="GO:0003906">
    <property type="term" value="F:DNA-(apurinic or apyrimidinic site) endonuclease activity"/>
    <property type="evidence" value="ECO:0007669"/>
    <property type="project" value="TreeGrafter"/>
</dbReference>
<feature type="binding site" evidence="9">
    <location>
        <position position="145"/>
    </location>
    <ligand>
        <name>Zn(2+)</name>
        <dbReference type="ChEBI" id="CHEBI:29105"/>
        <label>1</label>
    </ligand>
</feature>
<feature type="binding site" evidence="9">
    <location>
        <position position="145"/>
    </location>
    <ligand>
        <name>Zn(2+)</name>
        <dbReference type="ChEBI" id="CHEBI:29105"/>
        <label>2</label>
    </ligand>
</feature>
<dbReference type="GO" id="GO:0008270">
    <property type="term" value="F:zinc ion binding"/>
    <property type="evidence" value="ECO:0007669"/>
    <property type="project" value="UniProtKB-UniRule"/>
</dbReference>
<feature type="binding site" evidence="9">
    <location>
        <position position="179"/>
    </location>
    <ligand>
        <name>Zn(2+)</name>
        <dbReference type="ChEBI" id="CHEBI:29105"/>
        <label>2</label>
    </ligand>
</feature>
<comment type="cofactor">
    <cofactor evidence="9">
        <name>Zn(2+)</name>
        <dbReference type="ChEBI" id="CHEBI:29105"/>
    </cofactor>
    <text evidence="9">Binds 3 Zn(2+) ions.</text>
</comment>
<evidence type="ECO:0000256" key="2">
    <source>
        <dbReference type="ARBA" id="ARBA00022722"/>
    </source>
</evidence>
<dbReference type="Proteomes" id="UP000319783">
    <property type="component" value="Unassembled WGS sequence"/>
</dbReference>
<dbReference type="HAMAP" id="MF_00152">
    <property type="entry name" value="Nfo"/>
    <property type="match status" value="1"/>
</dbReference>
<evidence type="ECO:0000256" key="1">
    <source>
        <dbReference type="ARBA" id="ARBA00005340"/>
    </source>
</evidence>
<keyword evidence="8 9" id="KW-0234">DNA repair</keyword>
<organism evidence="11 12">
    <name type="scientific">Candidatus Jettenia ecosi</name>
    <dbReference type="NCBI Taxonomy" id="2494326"/>
    <lineage>
        <taxon>Bacteria</taxon>
        <taxon>Pseudomonadati</taxon>
        <taxon>Planctomycetota</taxon>
        <taxon>Candidatus Brocadiia</taxon>
        <taxon>Candidatus Brocadiales</taxon>
        <taxon>Candidatus Brocadiaceae</taxon>
        <taxon>Candidatus Jettenia</taxon>
    </lineage>
</organism>
<proteinExistence type="inferred from homology"/>
<feature type="binding site" evidence="9">
    <location>
        <position position="229"/>
    </location>
    <ligand>
        <name>Zn(2+)</name>
        <dbReference type="ChEBI" id="CHEBI:29105"/>
        <label>3</label>
    </ligand>
</feature>
<evidence type="ECO:0000256" key="6">
    <source>
        <dbReference type="ARBA" id="ARBA00022801"/>
    </source>
</evidence>
<dbReference type="PANTHER" id="PTHR21445:SF0">
    <property type="entry name" value="APURINIC-APYRIMIDINIC ENDONUCLEASE"/>
    <property type="match status" value="1"/>
</dbReference>
<dbReference type="Pfam" id="PF01261">
    <property type="entry name" value="AP_endonuc_2"/>
    <property type="match status" value="1"/>
</dbReference>
<evidence type="ECO:0000256" key="7">
    <source>
        <dbReference type="ARBA" id="ARBA00022833"/>
    </source>
</evidence>
<feature type="binding site" evidence="9">
    <location>
        <position position="182"/>
    </location>
    <ligand>
        <name>Zn(2+)</name>
        <dbReference type="ChEBI" id="CHEBI:29105"/>
        <label>3</label>
    </ligand>
</feature>
<evidence type="ECO:0000256" key="9">
    <source>
        <dbReference type="HAMAP-Rule" id="MF_00152"/>
    </source>
</evidence>
<dbReference type="NCBIfam" id="TIGR00587">
    <property type="entry name" value="nfo"/>
    <property type="match status" value="1"/>
</dbReference>
<keyword evidence="4 9" id="KW-0255">Endonuclease</keyword>
<evidence type="ECO:0000313" key="12">
    <source>
        <dbReference type="Proteomes" id="UP000319783"/>
    </source>
</evidence>
<dbReference type="PROSITE" id="PS00731">
    <property type="entry name" value="AP_NUCLEASE_F2_3"/>
    <property type="match status" value="1"/>
</dbReference>
<dbReference type="GO" id="GO:0006284">
    <property type="term" value="P:base-excision repair"/>
    <property type="evidence" value="ECO:0007669"/>
    <property type="project" value="TreeGrafter"/>
</dbReference>
<feature type="binding site" evidence="9">
    <location>
        <position position="107"/>
    </location>
    <ligand>
        <name>Zn(2+)</name>
        <dbReference type="ChEBI" id="CHEBI:29105"/>
        <label>1</label>
    </ligand>
</feature>
<name>A0A533QBF2_9BACT</name>
<comment type="function">
    <text evidence="9">Endonuclease IV plays a role in DNA repair. It cleaves phosphodiester bonds at apurinic or apyrimidinic (AP) sites, generating a 3'-hydroxyl group and a 5'-terminal sugar phosphate.</text>
</comment>
<keyword evidence="5 9" id="KW-0227">DNA damage</keyword>
<dbReference type="Gene3D" id="3.20.20.150">
    <property type="entry name" value="Divalent-metal-dependent TIM barrel enzymes"/>
    <property type="match status" value="1"/>
</dbReference>
<feature type="binding site" evidence="9">
    <location>
        <position position="261"/>
    </location>
    <ligand>
        <name>Zn(2+)</name>
        <dbReference type="ChEBI" id="CHEBI:29105"/>
        <label>2</label>
    </ligand>
</feature>
<feature type="domain" description="Xylose isomerase-like TIM barrel" evidence="10">
    <location>
        <begin position="26"/>
        <end position="277"/>
    </location>
</feature>
<dbReference type="AlphaFoldDB" id="A0A533QBF2"/>
<dbReference type="GO" id="GO:0003677">
    <property type="term" value="F:DNA binding"/>
    <property type="evidence" value="ECO:0007669"/>
    <property type="project" value="InterPro"/>
</dbReference>
<dbReference type="GO" id="GO:0008081">
    <property type="term" value="F:phosphoric diester hydrolase activity"/>
    <property type="evidence" value="ECO:0007669"/>
    <property type="project" value="TreeGrafter"/>
</dbReference>
<dbReference type="PROSITE" id="PS00730">
    <property type="entry name" value="AP_NUCLEASE_F2_2"/>
    <property type="match status" value="1"/>
</dbReference>
<comment type="catalytic activity">
    <reaction evidence="9">
        <text>Endonucleolytic cleavage to 5'-phosphooligonucleotide end-products.</text>
        <dbReference type="EC" id="3.1.21.2"/>
    </reaction>
</comment>
<keyword evidence="7 9" id="KW-0862">Zinc</keyword>
<evidence type="ECO:0000256" key="5">
    <source>
        <dbReference type="ARBA" id="ARBA00022763"/>
    </source>
</evidence>
<dbReference type="InterPro" id="IPR001719">
    <property type="entry name" value="AP_endonuc_2"/>
</dbReference>
<feature type="binding site" evidence="9">
    <location>
        <position position="231"/>
    </location>
    <ligand>
        <name>Zn(2+)</name>
        <dbReference type="ChEBI" id="CHEBI:29105"/>
        <label>3</label>
    </ligand>
</feature>
<dbReference type="InterPro" id="IPR013022">
    <property type="entry name" value="Xyl_isomerase-like_TIM-brl"/>
</dbReference>
<evidence type="ECO:0000256" key="4">
    <source>
        <dbReference type="ARBA" id="ARBA00022759"/>
    </source>
</evidence>
<comment type="caution">
    <text evidence="11">The sequence shown here is derived from an EMBL/GenBank/DDBJ whole genome shotgun (WGS) entry which is preliminary data.</text>
</comment>
<dbReference type="EMBL" id="SULG01000165">
    <property type="protein sequence ID" value="TLD39921.1"/>
    <property type="molecule type" value="Genomic_DNA"/>
</dbReference>
<keyword evidence="6 9" id="KW-0378">Hydrolase</keyword>
<keyword evidence="3 9" id="KW-0479">Metal-binding</keyword>
<evidence type="ECO:0000313" key="11">
    <source>
        <dbReference type="EMBL" id="TLD39921.1"/>
    </source>
</evidence>
<dbReference type="EC" id="3.1.21.2" evidence="9"/>
<dbReference type="InterPro" id="IPR018246">
    <property type="entry name" value="AP_endonuc_F2_Zn_BS"/>
</dbReference>
<protein>
    <recommendedName>
        <fullName evidence="9">Probable endonuclease 4</fullName>
        <ecNumber evidence="9">3.1.21.2</ecNumber>
    </recommendedName>
    <alternativeName>
        <fullName evidence="9">Endodeoxyribonuclease IV</fullName>
    </alternativeName>
    <alternativeName>
        <fullName evidence="9">Endonuclease IV</fullName>
    </alternativeName>
</protein>
<keyword evidence="2 9" id="KW-0540">Nuclease</keyword>
<sequence length="281" mass="31577">MALLGAHVSISGGIENAPMRGDKLQCDTIQIFSKQQLRWEAKSLSEKEVIQYKENLGKSTVKSVVIHTSYLINPGSLEREKLKKSRNALLEEIIRAEYLHASGLVLHPGSHMNKISEDTCLKLIAESINIVIDQTKGLKLKLLIENTAGQGSTLGYTFEHLAKIIELVQDKSRIGICFDTCHAFAAGYDMRTEKAYAETFRKFHDSIGLDKIAIFHMNDSKKGLGTRIDRHENLGYGCIGKDTFRLLVNDIRFKNIPMILETPGGEEWFKTNLKLLRGMIT</sequence>
<evidence type="ECO:0000259" key="10">
    <source>
        <dbReference type="Pfam" id="PF01261"/>
    </source>
</evidence>
<accession>A0A533QBF2</accession>